<dbReference type="Gene3D" id="3.30.1540.10">
    <property type="entry name" value="formyl-coa transferase, domain 3"/>
    <property type="match status" value="1"/>
</dbReference>
<dbReference type="InterPro" id="IPR050483">
    <property type="entry name" value="CoA-transferase_III_domain"/>
</dbReference>
<dbReference type="PANTHER" id="PTHR48207:SF3">
    <property type="entry name" value="SUCCINATE--HYDROXYMETHYLGLUTARATE COA-TRANSFERASE"/>
    <property type="match status" value="1"/>
</dbReference>
<name>A0ABW4FM49_9PSEU</name>
<evidence type="ECO:0000256" key="1">
    <source>
        <dbReference type="ARBA" id="ARBA00022679"/>
    </source>
</evidence>
<gene>
    <name evidence="2" type="ORF">ACFSCY_16130</name>
</gene>
<keyword evidence="3" id="KW-1185">Reference proteome</keyword>
<proteinExistence type="predicted"/>
<reference evidence="3" key="1">
    <citation type="journal article" date="2019" name="Int. J. Syst. Evol. Microbiol.">
        <title>The Global Catalogue of Microorganisms (GCM) 10K type strain sequencing project: providing services to taxonomists for standard genome sequencing and annotation.</title>
        <authorList>
            <consortium name="The Broad Institute Genomics Platform"/>
            <consortium name="The Broad Institute Genome Sequencing Center for Infectious Disease"/>
            <person name="Wu L."/>
            <person name="Ma J."/>
        </authorList>
    </citation>
    <scope>NUCLEOTIDE SEQUENCE [LARGE SCALE GENOMIC DNA]</scope>
    <source>
        <strain evidence="3">JCM 12165</strain>
    </source>
</reference>
<dbReference type="RefSeq" id="WP_343971045.1">
    <property type="nucleotide sequence ID" value="NZ_BAAAJG010000002.1"/>
</dbReference>
<dbReference type="GO" id="GO:0016740">
    <property type="term" value="F:transferase activity"/>
    <property type="evidence" value="ECO:0007669"/>
    <property type="project" value="UniProtKB-KW"/>
</dbReference>
<evidence type="ECO:0000313" key="2">
    <source>
        <dbReference type="EMBL" id="MFD1530971.1"/>
    </source>
</evidence>
<dbReference type="PANTHER" id="PTHR48207">
    <property type="entry name" value="SUCCINATE--HYDROXYMETHYLGLUTARATE COA-TRANSFERASE"/>
    <property type="match status" value="1"/>
</dbReference>
<dbReference type="Proteomes" id="UP001597145">
    <property type="component" value="Unassembled WGS sequence"/>
</dbReference>
<dbReference type="EMBL" id="JBHUCP010000009">
    <property type="protein sequence ID" value="MFD1530971.1"/>
    <property type="molecule type" value="Genomic_DNA"/>
</dbReference>
<sequence length="398" mass="41896">MPLDRTDAPLHGLTVLEIGVFMAAPFATMQLADLGARVIKVENPAGPDPTRATGPFVDGHSSPFARLNRNKESVALDLKTGAGREAFLRLVAGADALVENLRPGALRRLGLGPDELRELNPRLVYASASGFGQDGPLAALPGLDIMAQARSGLMSITGSPEGDPAKVGVPICDLVCGLYTALAVTAALRARDRDGHGQEVDVSLLESGVSLAVWEAGKYFATGDVGCPLGSAHQTQAPYQAVRCADGWVTVGAITDKTWQGLCAALDLWHLRDDPRYSDSGARHARREELIGEIEAVTTKRAGADVVAALDAEGVPCAPINDYGQVFTDPHLTERGYFWDAEHPAGPLRQLGSPMRLSGTPVRRDGAGPVLGADTHTVLGEVGYTTAEIDALIGTMSR</sequence>
<dbReference type="Pfam" id="PF02515">
    <property type="entry name" value="CoA_transf_3"/>
    <property type="match status" value="1"/>
</dbReference>
<protein>
    <submittedName>
        <fullName evidence="2">CaiB/BaiF CoA transferase family protein</fullName>
    </submittedName>
</protein>
<dbReference type="InterPro" id="IPR023606">
    <property type="entry name" value="CoA-Trfase_III_dom_1_sf"/>
</dbReference>
<dbReference type="SUPFAM" id="SSF89796">
    <property type="entry name" value="CoA-transferase family III (CaiB/BaiF)"/>
    <property type="match status" value="1"/>
</dbReference>
<organism evidence="2 3">
    <name type="scientific">Pseudonocardia aurantiaca</name>
    <dbReference type="NCBI Taxonomy" id="75290"/>
    <lineage>
        <taxon>Bacteria</taxon>
        <taxon>Bacillati</taxon>
        <taxon>Actinomycetota</taxon>
        <taxon>Actinomycetes</taxon>
        <taxon>Pseudonocardiales</taxon>
        <taxon>Pseudonocardiaceae</taxon>
        <taxon>Pseudonocardia</taxon>
    </lineage>
</organism>
<dbReference type="InterPro" id="IPR003673">
    <property type="entry name" value="CoA-Trfase_fam_III"/>
</dbReference>
<comment type="caution">
    <text evidence="2">The sequence shown here is derived from an EMBL/GenBank/DDBJ whole genome shotgun (WGS) entry which is preliminary data.</text>
</comment>
<dbReference type="InterPro" id="IPR044855">
    <property type="entry name" value="CoA-Trfase_III_dom3_sf"/>
</dbReference>
<keyword evidence="1 2" id="KW-0808">Transferase</keyword>
<accession>A0ABW4FM49</accession>
<dbReference type="Gene3D" id="3.40.50.10540">
    <property type="entry name" value="Crotonobetainyl-coa:carnitine coa-transferase, domain 1"/>
    <property type="match status" value="1"/>
</dbReference>
<evidence type="ECO:0000313" key="3">
    <source>
        <dbReference type="Proteomes" id="UP001597145"/>
    </source>
</evidence>